<dbReference type="VEuPathDB" id="FungiDB:H257_12206"/>
<name>W4G0N2_APHAT</name>
<gene>
    <name evidence="1" type="ORF">H257_12206</name>
</gene>
<proteinExistence type="predicted"/>
<protein>
    <submittedName>
        <fullName evidence="1">Uncharacterized protein</fullName>
    </submittedName>
</protein>
<dbReference type="EMBL" id="KI913152">
    <property type="protein sequence ID" value="ETV72851.1"/>
    <property type="molecule type" value="Genomic_DNA"/>
</dbReference>
<evidence type="ECO:0000313" key="1">
    <source>
        <dbReference type="EMBL" id="ETV72851.1"/>
    </source>
</evidence>
<reference evidence="1" key="1">
    <citation type="submission" date="2013-12" db="EMBL/GenBank/DDBJ databases">
        <title>The Genome Sequence of Aphanomyces astaci APO3.</title>
        <authorList>
            <consortium name="The Broad Institute Genomics Platform"/>
            <person name="Russ C."/>
            <person name="Tyler B."/>
            <person name="van West P."/>
            <person name="Dieguez-Uribeondo J."/>
            <person name="Young S.K."/>
            <person name="Zeng Q."/>
            <person name="Gargeya S."/>
            <person name="Fitzgerald M."/>
            <person name="Abouelleil A."/>
            <person name="Alvarado L."/>
            <person name="Chapman S.B."/>
            <person name="Gainer-Dewar J."/>
            <person name="Goldberg J."/>
            <person name="Griggs A."/>
            <person name="Gujja S."/>
            <person name="Hansen M."/>
            <person name="Howarth C."/>
            <person name="Imamovic A."/>
            <person name="Ireland A."/>
            <person name="Larimer J."/>
            <person name="McCowan C."/>
            <person name="Murphy C."/>
            <person name="Pearson M."/>
            <person name="Poon T.W."/>
            <person name="Priest M."/>
            <person name="Roberts A."/>
            <person name="Saif S."/>
            <person name="Shea T."/>
            <person name="Sykes S."/>
            <person name="Wortman J."/>
            <person name="Nusbaum C."/>
            <person name="Birren B."/>
        </authorList>
    </citation>
    <scope>NUCLEOTIDE SEQUENCE [LARGE SCALE GENOMIC DNA]</scope>
    <source>
        <strain evidence="1">APO3</strain>
    </source>
</reference>
<sequence>MNFIITTLRLNGTRIPLHPRPFPFLPPLAETHRVVDILAPDEKLARRRNYTWSQGGFATGGFLAGGPLTPNELRLIDHFQLNAATTTRLDLHNFFLAEYDLHWLVRPLESDHYDVDVPESSAILVVAYLIQHNPVEATTTLLTMIEPWMDQLRDILMGDFCPNFYSTATSAVAHVKGTIYASYFHLPKVLMPAYDMLAAAIAMRSAAFGSNMPNRYMVQNALLIEQVMVLTTHNALALHESS</sequence>
<organism evidence="1">
    <name type="scientific">Aphanomyces astaci</name>
    <name type="common">Crayfish plague agent</name>
    <dbReference type="NCBI Taxonomy" id="112090"/>
    <lineage>
        <taxon>Eukaryota</taxon>
        <taxon>Sar</taxon>
        <taxon>Stramenopiles</taxon>
        <taxon>Oomycota</taxon>
        <taxon>Saprolegniomycetes</taxon>
        <taxon>Saprolegniales</taxon>
        <taxon>Verrucalvaceae</taxon>
        <taxon>Aphanomyces</taxon>
    </lineage>
</organism>
<dbReference type="AlphaFoldDB" id="W4G0N2"/>
<accession>W4G0N2</accession>
<dbReference type="GeneID" id="20814202"/>
<dbReference type="RefSeq" id="XP_009837637.1">
    <property type="nucleotide sequence ID" value="XM_009839335.1"/>
</dbReference>